<gene>
    <name evidence="1" type="ORF">CHLRE_13g567426v5</name>
</gene>
<keyword evidence="2" id="KW-1185">Reference proteome</keyword>
<protein>
    <submittedName>
        <fullName evidence="1">Uncharacterized protein</fullName>
    </submittedName>
</protein>
<dbReference type="KEGG" id="cre:CHLRE_13g567426v5"/>
<accession>A0A2K3CZF2</accession>
<dbReference type="EMBL" id="CM008974">
    <property type="protein sequence ID" value="PNW73657.1"/>
    <property type="molecule type" value="Genomic_DNA"/>
</dbReference>
<dbReference type="InParanoid" id="A0A2K3CZF2"/>
<evidence type="ECO:0000313" key="2">
    <source>
        <dbReference type="Proteomes" id="UP000006906"/>
    </source>
</evidence>
<name>A0A2K3CZF2_CHLRE</name>
<reference evidence="1 2" key="1">
    <citation type="journal article" date="2007" name="Science">
        <title>The Chlamydomonas genome reveals the evolution of key animal and plant functions.</title>
        <authorList>
            <person name="Merchant S.S."/>
            <person name="Prochnik S.E."/>
            <person name="Vallon O."/>
            <person name="Harris E.H."/>
            <person name="Karpowicz S.J."/>
            <person name="Witman G.B."/>
            <person name="Terry A."/>
            <person name="Salamov A."/>
            <person name="Fritz-Laylin L.K."/>
            <person name="Marechal-Drouard L."/>
            <person name="Marshall W.F."/>
            <person name="Qu L.H."/>
            <person name="Nelson D.R."/>
            <person name="Sanderfoot A.A."/>
            <person name="Spalding M.H."/>
            <person name="Kapitonov V.V."/>
            <person name="Ren Q."/>
            <person name="Ferris P."/>
            <person name="Lindquist E."/>
            <person name="Shapiro H."/>
            <person name="Lucas S.M."/>
            <person name="Grimwood J."/>
            <person name="Schmutz J."/>
            <person name="Cardol P."/>
            <person name="Cerutti H."/>
            <person name="Chanfreau G."/>
            <person name="Chen C.L."/>
            <person name="Cognat V."/>
            <person name="Croft M.T."/>
            <person name="Dent R."/>
            <person name="Dutcher S."/>
            <person name="Fernandez E."/>
            <person name="Fukuzawa H."/>
            <person name="Gonzalez-Ballester D."/>
            <person name="Gonzalez-Halphen D."/>
            <person name="Hallmann A."/>
            <person name="Hanikenne M."/>
            <person name="Hippler M."/>
            <person name="Inwood W."/>
            <person name="Jabbari K."/>
            <person name="Kalanon M."/>
            <person name="Kuras R."/>
            <person name="Lefebvre P.A."/>
            <person name="Lemaire S.D."/>
            <person name="Lobanov A.V."/>
            <person name="Lohr M."/>
            <person name="Manuell A."/>
            <person name="Meier I."/>
            <person name="Mets L."/>
            <person name="Mittag M."/>
            <person name="Mittelmeier T."/>
            <person name="Moroney J.V."/>
            <person name="Moseley J."/>
            <person name="Napoli C."/>
            <person name="Nedelcu A.M."/>
            <person name="Niyogi K."/>
            <person name="Novoselov S.V."/>
            <person name="Paulsen I.T."/>
            <person name="Pazour G."/>
            <person name="Purton S."/>
            <person name="Ral J.P."/>
            <person name="Riano-Pachon D.M."/>
            <person name="Riekhof W."/>
            <person name="Rymarquis L."/>
            <person name="Schroda M."/>
            <person name="Stern D."/>
            <person name="Umen J."/>
            <person name="Willows R."/>
            <person name="Wilson N."/>
            <person name="Zimmer S.L."/>
            <person name="Allmer J."/>
            <person name="Balk J."/>
            <person name="Bisova K."/>
            <person name="Chen C.J."/>
            <person name="Elias M."/>
            <person name="Gendler K."/>
            <person name="Hauser C."/>
            <person name="Lamb M.R."/>
            <person name="Ledford H."/>
            <person name="Long J.C."/>
            <person name="Minagawa J."/>
            <person name="Page M.D."/>
            <person name="Pan J."/>
            <person name="Pootakham W."/>
            <person name="Roje S."/>
            <person name="Rose A."/>
            <person name="Stahlberg E."/>
            <person name="Terauchi A.M."/>
            <person name="Yang P."/>
            <person name="Ball S."/>
            <person name="Bowler C."/>
            <person name="Dieckmann C.L."/>
            <person name="Gladyshev V.N."/>
            <person name="Green P."/>
            <person name="Jorgensen R."/>
            <person name="Mayfield S."/>
            <person name="Mueller-Roeber B."/>
            <person name="Rajamani S."/>
            <person name="Sayre R.T."/>
            <person name="Brokstein P."/>
            <person name="Dubchak I."/>
            <person name="Goodstein D."/>
            <person name="Hornick L."/>
            <person name="Huang Y.W."/>
            <person name="Jhaveri J."/>
            <person name="Luo Y."/>
            <person name="Martinez D."/>
            <person name="Ngau W.C."/>
            <person name="Otillar B."/>
            <person name="Poliakov A."/>
            <person name="Porter A."/>
            <person name="Szajkowski L."/>
            <person name="Werner G."/>
            <person name="Zhou K."/>
            <person name="Grigoriev I.V."/>
            <person name="Rokhsar D.S."/>
            <person name="Grossman A.R."/>
        </authorList>
    </citation>
    <scope>NUCLEOTIDE SEQUENCE [LARGE SCALE GENOMIC DNA]</scope>
    <source>
        <strain evidence="2">CC-503</strain>
    </source>
</reference>
<proteinExistence type="predicted"/>
<dbReference type="GeneID" id="66055919"/>
<dbReference type="AlphaFoldDB" id="A0A2K3CZF2"/>
<evidence type="ECO:0000313" key="1">
    <source>
        <dbReference type="EMBL" id="PNW73657.1"/>
    </source>
</evidence>
<dbReference type="Gramene" id="PNW73657">
    <property type="protein sequence ID" value="PNW73657"/>
    <property type="gene ID" value="CHLRE_13g567426v5"/>
</dbReference>
<dbReference type="Proteomes" id="UP000006906">
    <property type="component" value="Chromosome 13"/>
</dbReference>
<dbReference type="RefSeq" id="XP_042917284.1">
    <property type="nucleotide sequence ID" value="XM_043069309.1"/>
</dbReference>
<organism evidence="1 2">
    <name type="scientific">Chlamydomonas reinhardtii</name>
    <name type="common">Chlamydomonas smithii</name>
    <dbReference type="NCBI Taxonomy" id="3055"/>
    <lineage>
        <taxon>Eukaryota</taxon>
        <taxon>Viridiplantae</taxon>
        <taxon>Chlorophyta</taxon>
        <taxon>core chlorophytes</taxon>
        <taxon>Chlorophyceae</taxon>
        <taxon>CS clade</taxon>
        <taxon>Chlamydomonadales</taxon>
        <taxon>Chlamydomonadaceae</taxon>
        <taxon>Chlamydomonas</taxon>
    </lineage>
</organism>
<sequence>MASASRSKSVVYWCLSVRLKAHRRGVDGGRAGRRQRGAGGRWLLARMASFVLDE</sequence>